<gene>
    <name evidence="1" type="ORF">METZ01_LOCUS126478</name>
</gene>
<dbReference type="AlphaFoldDB" id="A0A381Y9E7"/>
<reference evidence="1" key="1">
    <citation type="submission" date="2018-05" db="EMBL/GenBank/DDBJ databases">
        <authorList>
            <person name="Lanie J.A."/>
            <person name="Ng W.-L."/>
            <person name="Kazmierczak K.M."/>
            <person name="Andrzejewski T.M."/>
            <person name="Davidsen T.M."/>
            <person name="Wayne K.J."/>
            <person name="Tettelin H."/>
            <person name="Glass J.I."/>
            <person name="Rusch D."/>
            <person name="Podicherti R."/>
            <person name="Tsui H.-C.T."/>
            <person name="Winkler M.E."/>
        </authorList>
    </citation>
    <scope>NUCLEOTIDE SEQUENCE</scope>
</reference>
<evidence type="ECO:0000313" key="1">
    <source>
        <dbReference type="EMBL" id="SVA73624.1"/>
    </source>
</evidence>
<organism evidence="1">
    <name type="scientific">marine metagenome</name>
    <dbReference type="NCBI Taxonomy" id="408172"/>
    <lineage>
        <taxon>unclassified sequences</taxon>
        <taxon>metagenomes</taxon>
        <taxon>ecological metagenomes</taxon>
    </lineage>
</organism>
<name>A0A381Y9E7_9ZZZZ</name>
<protein>
    <submittedName>
        <fullName evidence="1">Uncharacterized protein</fullName>
    </submittedName>
</protein>
<proteinExistence type="predicted"/>
<accession>A0A381Y9E7</accession>
<dbReference type="EMBL" id="UINC01017688">
    <property type="protein sequence ID" value="SVA73624.1"/>
    <property type="molecule type" value="Genomic_DNA"/>
</dbReference>
<sequence>MAQISFSLHLAKEGTAWESKTIKVKSTIRIFKLLTGTKIMLTDQLRLILFVLFKKLFGGYYTFVCV</sequence>